<dbReference type="PANTHER" id="PTHR46018">
    <property type="entry name" value="ZINC PHOSPHODIESTERASE ELAC PROTEIN 1"/>
    <property type="match status" value="1"/>
</dbReference>
<name>A0A1G6UYL7_PEPNI</name>
<evidence type="ECO:0000313" key="3">
    <source>
        <dbReference type="EMBL" id="SDD46371.1"/>
    </source>
</evidence>
<dbReference type="PANTHER" id="PTHR46018:SF2">
    <property type="entry name" value="ZINC PHOSPHODIESTERASE ELAC PROTEIN 1"/>
    <property type="match status" value="1"/>
</dbReference>
<dbReference type="EMBL" id="FNAF01000003">
    <property type="protein sequence ID" value="SDD46371.1"/>
    <property type="molecule type" value="Genomic_DNA"/>
</dbReference>
<dbReference type="GO" id="GO:0042781">
    <property type="term" value="F:3'-tRNA processing endoribonuclease activity"/>
    <property type="evidence" value="ECO:0007669"/>
    <property type="project" value="TreeGrafter"/>
</dbReference>
<feature type="domain" description="Metallo-beta-lactamase" evidence="2">
    <location>
        <begin position="18"/>
        <end position="201"/>
    </location>
</feature>
<dbReference type="InterPro" id="IPR001279">
    <property type="entry name" value="Metallo-B-lactamas"/>
</dbReference>
<keyword evidence="4" id="KW-1185">Reference proteome</keyword>
<keyword evidence="1" id="KW-0378">Hydrolase</keyword>
<dbReference type="Pfam" id="PF12706">
    <property type="entry name" value="Lactamase_B_2"/>
    <property type="match status" value="1"/>
</dbReference>
<organism evidence="3 4">
    <name type="scientific">Peptococcus niger</name>
    <dbReference type="NCBI Taxonomy" id="2741"/>
    <lineage>
        <taxon>Bacteria</taxon>
        <taxon>Bacillati</taxon>
        <taxon>Bacillota</taxon>
        <taxon>Clostridia</taxon>
        <taxon>Eubacteriales</taxon>
        <taxon>Peptococcaceae</taxon>
        <taxon>Peptococcus</taxon>
    </lineage>
</organism>
<evidence type="ECO:0000313" key="4">
    <source>
        <dbReference type="Proteomes" id="UP000198995"/>
    </source>
</evidence>
<dbReference type="STRING" id="2741.SAMN04489866_103176"/>
<proteinExistence type="predicted"/>
<dbReference type="AlphaFoldDB" id="A0A1G6UYL7"/>
<dbReference type="Proteomes" id="UP000198995">
    <property type="component" value="Unassembled WGS sequence"/>
</dbReference>
<dbReference type="SMART" id="SM00849">
    <property type="entry name" value="Lactamase_B"/>
    <property type="match status" value="1"/>
</dbReference>
<protein>
    <submittedName>
        <fullName evidence="3">Ribonuclease Z</fullName>
    </submittedName>
</protein>
<keyword evidence="1" id="KW-0255">Endonuclease</keyword>
<dbReference type="Gene3D" id="3.60.15.10">
    <property type="entry name" value="Ribonuclease Z/Hydroxyacylglutathione hydrolase-like"/>
    <property type="match status" value="1"/>
</dbReference>
<keyword evidence="1" id="KW-0540">Nuclease</keyword>
<dbReference type="RefSeq" id="WP_091791434.1">
    <property type="nucleotide sequence ID" value="NZ_FNAF01000003.1"/>
</dbReference>
<dbReference type="InterPro" id="IPR036866">
    <property type="entry name" value="RibonucZ/Hydroxyglut_hydro"/>
</dbReference>
<evidence type="ECO:0000259" key="2">
    <source>
        <dbReference type="SMART" id="SM00849"/>
    </source>
</evidence>
<reference evidence="3 4" key="1">
    <citation type="submission" date="2016-10" db="EMBL/GenBank/DDBJ databases">
        <authorList>
            <person name="de Groot N.N."/>
        </authorList>
    </citation>
    <scope>NUCLEOTIDE SEQUENCE [LARGE SCALE GENOMIC DNA]</scope>
    <source>
        <strain evidence="3 4">DSM 20475</strain>
    </source>
</reference>
<sequence>MEELIYLGTGAAMNTDCFTTALLLRDGLKGRHFLMDTGGGNGILHRLRQADIPPEAITDVFISHHHTDHILGAPWLMRLSGHGKQRHPDWPPLHIYGSPALLDTLMAVCRPILPSSVLDMIGSHIRLVPVESGTTCPIGPWQVTFFDIGAAKVEQYGCQIRLQTGERLVYLGDEPLRAPGMPYAREADYLIHEAYIAHPGEGRFSPKSIGHSTVAEAAANARDAGARHLILFHSGLDATPTRRQDYISLARETFTGEISAPNDLDSLFFEHRPKENHQ</sequence>
<evidence type="ECO:0000256" key="1">
    <source>
        <dbReference type="ARBA" id="ARBA00022759"/>
    </source>
</evidence>
<dbReference type="OrthoDB" id="9794898at2"/>
<accession>A0A1G6UYL7</accession>
<gene>
    <name evidence="3" type="ORF">SAMN04489866_103176</name>
</gene>
<dbReference type="SUPFAM" id="SSF56281">
    <property type="entry name" value="Metallo-hydrolase/oxidoreductase"/>
    <property type="match status" value="1"/>
</dbReference>